<feature type="domain" description="PII-uridylyltransferase/Glutamine-synthetase adenylyltransferase" evidence="8">
    <location>
        <begin position="815"/>
        <end position="930"/>
    </location>
</feature>
<keyword evidence="10" id="KW-1185">Reference proteome</keyword>
<keyword evidence="1" id="KW-0808">Transferase</keyword>
<keyword evidence="6" id="KW-0511">Multifunctional enzyme</keyword>
<dbReference type="SUPFAM" id="SSF81301">
    <property type="entry name" value="Nucleotidyltransferase"/>
    <property type="match status" value="2"/>
</dbReference>
<evidence type="ECO:0000256" key="6">
    <source>
        <dbReference type="ARBA" id="ARBA00023268"/>
    </source>
</evidence>
<dbReference type="PANTHER" id="PTHR30621">
    <property type="entry name" value="GLUTAMINE SYNTHETASE ADENYLYLTRANSFERASE"/>
    <property type="match status" value="1"/>
</dbReference>
<organism evidence="9 10">
    <name type="scientific">Paracoccus yeei</name>
    <dbReference type="NCBI Taxonomy" id="147645"/>
    <lineage>
        <taxon>Bacteria</taxon>
        <taxon>Pseudomonadati</taxon>
        <taxon>Pseudomonadota</taxon>
        <taxon>Alphaproteobacteria</taxon>
        <taxon>Rhodobacterales</taxon>
        <taxon>Paracoccaceae</taxon>
        <taxon>Paracoccus</taxon>
    </lineage>
</organism>
<keyword evidence="2 9" id="KW-0548">Nucleotidyltransferase</keyword>
<dbReference type="InterPro" id="IPR023057">
    <property type="entry name" value="GlnE"/>
</dbReference>
<feature type="domain" description="Glutamate-ammonia ligase adenylyltransferase repeated" evidence="7">
    <location>
        <begin position="40"/>
        <end position="275"/>
    </location>
</feature>
<dbReference type="KEGG" id="pye:A6J80_14620"/>
<proteinExistence type="predicted"/>
<feature type="domain" description="Glutamate-ammonia ligase adenylyltransferase repeated" evidence="7">
    <location>
        <begin position="526"/>
        <end position="765"/>
    </location>
</feature>
<dbReference type="Proteomes" id="UP000191257">
    <property type="component" value="Chromosome"/>
</dbReference>
<evidence type="ECO:0000256" key="4">
    <source>
        <dbReference type="ARBA" id="ARBA00022840"/>
    </source>
</evidence>
<sequence>MTLASRITRLPIPIDPARGQPAVDRAGIADPVLADLVRGAAGCSPYLAGLIQREADWLADRLADASAADADVVAQETAGFQHLAADALGPALRQAKRRIALWAALCDLGGIWRLDQVTGALTGLADRATDLALRVHVAHEAARGKLPPTGSDAGGITALAMGKMGAGELNYSSDIDLIVFYDDAAYDPDDQHEARAALIRATRKAAATISDNTDQGYVFRTDLRLRPDAAVTPVCISVSAALGYYEAEGRTWERGAYIKARPCGGNLAVGERFLRELDPFVWRRHLDFATIQDTDDMRRRIRAHKGLNGRIDVPGHNMKLGQGGIREIEFFTQTRQLIAGGRDPDLRVRGTVQGLARLAEKGWVPTEVAVELTEHYREHREIEHRIQMVNDAQTHLVPATSEGIATIAHMMGEPDASAWSARLVRRLERVEALTADFFAPADQRSRPALSPESEAIVERWRTYPALRSERARQVFARIEPELLTRLSAAAHAGEALARFDTFLAGLPAGVQLFSLFEANPQLIDLIVDICGTAPGLAAYLGRHAEVLDAVLGGSFFSEWPGAADLQKQLEQVLANVLAAPDGGYERALDAARRWAHEWQFRTGVHHLRALIGAEEAGSQYADIADAAVGALFPVVADEFGWRHGPPPGRGAVVLGMGSLGARQLNAGSDLDLIVIYDAAGAEVSDGPKPLAPRAYYARLTQAVITALSAPTSAGRLYEVDMRLRPSGRQGPVATSVQSFRDYQMTEAWTWEHLALTRARVIGGCGADAARLADEVEALRIGVLKARGGDPRVMPDLAEMRARIFAAKAPDGAWEAKIGRGRLQDIELVAQSLALRAGSPSRGALAQLRAGPRAGLVSRDEAETLARARRFLWNLQCAGRLLTDRPLDMETLGKGGQAFLLRETGTETLAALSERLAQTVEQAGQVIDQLMANAEQAGAAP</sequence>
<dbReference type="GO" id="GO:0005829">
    <property type="term" value="C:cytosol"/>
    <property type="evidence" value="ECO:0007669"/>
    <property type="project" value="TreeGrafter"/>
</dbReference>
<dbReference type="GO" id="GO:0008882">
    <property type="term" value="F:[glutamate-ammonia-ligase] adenylyltransferase activity"/>
    <property type="evidence" value="ECO:0007669"/>
    <property type="project" value="InterPro"/>
</dbReference>
<dbReference type="GO" id="GO:0005524">
    <property type="term" value="F:ATP binding"/>
    <property type="evidence" value="ECO:0007669"/>
    <property type="project" value="UniProtKB-KW"/>
</dbReference>
<evidence type="ECO:0000256" key="2">
    <source>
        <dbReference type="ARBA" id="ARBA00022695"/>
    </source>
</evidence>
<evidence type="ECO:0000256" key="5">
    <source>
        <dbReference type="ARBA" id="ARBA00022842"/>
    </source>
</evidence>
<gene>
    <name evidence="9" type="ORF">A6J80_14620</name>
</gene>
<dbReference type="STRING" id="147645.A6J80_14620"/>
<evidence type="ECO:0000313" key="10">
    <source>
        <dbReference type="Proteomes" id="UP000191257"/>
    </source>
</evidence>
<dbReference type="Gene3D" id="1.20.120.330">
    <property type="entry name" value="Nucleotidyltransferases domain 2"/>
    <property type="match status" value="2"/>
</dbReference>
<evidence type="ECO:0000256" key="1">
    <source>
        <dbReference type="ARBA" id="ARBA00022679"/>
    </source>
</evidence>
<evidence type="ECO:0000259" key="7">
    <source>
        <dbReference type="Pfam" id="PF03710"/>
    </source>
</evidence>
<dbReference type="RefSeq" id="WP_080621979.1">
    <property type="nucleotide sequence ID" value="NZ_CAWMZI010000001.1"/>
</dbReference>
<dbReference type="Pfam" id="PF08335">
    <property type="entry name" value="GlnD_UR_UTase"/>
    <property type="match status" value="2"/>
</dbReference>
<feature type="domain" description="PII-uridylyltransferase/Glutamine-synthetase adenylyltransferase" evidence="8">
    <location>
        <begin position="296"/>
        <end position="438"/>
    </location>
</feature>
<evidence type="ECO:0000313" key="9">
    <source>
        <dbReference type="EMBL" id="ARC37435.1"/>
    </source>
</evidence>
<dbReference type="SUPFAM" id="SSF81593">
    <property type="entry name" value="Nucleotidyltransferase substrate binding subunit/domain"/>
    <property type="match status" value="2"/>
</dbReference>
<dbReference type="GO" id="GO:0000820">
    <property type="term" value="P:regulation of glutamine family amino acid metabolic process"/>
    <property type="evidence" value="ECO:0007669"/>
    <property type="project" value="TreeGrafter"/>
</dbReference>
<dbReference type="EMBL" id="CP020442">
    <property type="protein sequence ID" value="ARC37435.1"/>
    <property type="molecule type" value="Genomic_DNA"/>
</dbReference>
<reference evidence="9" key="1">
    <citation type="submission" date="2017-12" db="EMBL/GenBank/DDBJ databases">
        <title>FDA dAtabase for Regulatory Grade micrObial Sequences (FDA-ARGOS): Supporting development and validation of Infectious Disease Dx tests.</title>
        <authorList>
            <person name="Campos J."/>
            <person name="Goldberg B."/>
            <person name="Tallon L."/>
            <person name="Sadzewicz L."/>
            <person name="Sengamalay N."/>
            <person name="Ott S."/>
            <person name="Godinez A."/>
            <person name="Nagaraj S."/>
            <person name="Vyas G."/>
            <person name="Aluvathingal J."/>
            <person name="Nadendla S."/>
            <person name="Geyer C."/>
            <person name="Nandy P."/>
            <person name="Hobson J."/>
            <person name="Sichtig H."/>
        </authorList>
    </citation>
    <scope>NUCLEOTIDE SEQUENCE</scope>
    <source>
        <strain evidence="9">FDAARGOS_252</strain>
    </source>
</reference>
<dbReference type="PANTHER" id="PTHR30621:SF0">
    <property type="entry name" value="BIFUNCTIONAL GLUTAMINE SYNTHETASE ADENYLYLTRANSFERASE_ADENYLYL-REMOVING ENZYME"/>
    <property type="match status" value="1"/>
</dbReference>
<dbReference type="InterPro" id="IPR013546">
    <property type="entry name" value="PII_UdlTrfase/GS_AdlTrfase"/>
</dbReference>
<dbReference type="Pfam" id="PF03710">
    <property type="entry name" value="GlnE"/>
    <property type="match status" value="2"/>
</dbReference>
<dbReference type="Gene3D" id="3.30.460.10">
    <property type="entry name" value="Beta Polymerase, domain 2"/>
    <property type="match status" value="2"/>
</dbReference>
<dbReference type="InterPro" id="IPR005190">
    <property type="entry name" value="GlnE_rpt_dom"/>
</dbReference>
<keyword evidence="3" id="KW-0547">Nucleotide-binding</keyword>
<keyword evidence="4" id="KW-0067">ATP-binding</keyword>
<keyword evidence="5" id="KW-0460">Magnesium</keyword>
<accession>A0A1V0GU81</accession>
<evidence type="ECO:0000259" key="8">
    <source>
        <dbReference type="Pfam" id="PF08335"/>
    </source>
</evidence>
<name>A0A1V0GU81_9RHOB</name>
<dbReference type="CDD" id="cd05401">
    <property type="entry name" value="NT_GlnE_GlnD_like"/>
    <property type="match status" value="2"/>
</dbReference>
<dbReference type="eggNOG" id="COG1391">
    <property type="taxonomic scope" value="Bacteria"/>
</dbReference>
<protein>
    <submittedName>
        <fullName evidence="9">Glutamine-synthetase adenylyltransferase</fullName>
    </submittedName>
</protein>
<evidence type="ECO:0000256" key="3">
    <source>
        <dbReference type="ARBA" id="ARBA00022741"/>
    </source>
</evidence>
<dbReference type="InterPro" id="IPR043519">
    <property type="entry name" value="NT_sf"/>
</dbReference>
<dbReference type="AlphaFoldDB" id="A0A1V0GU81"/>